<feature type="chain" id="PRO_5022247585" evidence="2">
    <location>
        <begin position="24"/>
        <end position="443"/>
    </location>
</feature>
<dbReference type="EMBL" id="CP035503">
    <property type="protein sequence ID" value="QDL36207.1"/>
    <property type="molecule type" value="Genomic_DNA"/>
</dbReference>
<accession>A0A515D754</accession>
<evidence type="ECO:0000256" key="1">
    <source>
        <dbReference type="ARBA" id="ARBA00008769"/>
    </source>
</evidence>
<dbReference type="GO" id="GO:0016020">
    <property type="term" value="C:membrane"/>
    <property type="evidence" value="ECO:0007669"/>
    <property type="project" value="InterPro"/>
</dbReference>
<keyword evidence="2" id="KW-0732">Signal</keyword>
<protein>
    <submittedName>
        <fullName evidence="3">Carbohydrate porin</fullName>
    </submittedName>
</protein>
<dbReference type="OrthoDB" id="5755240at2"/>
<dbReference type="AlphaFoldDB" id="A0A515D754"/>
<dbReference type="Gene3D" id="2.40.160.180">
    <property type="entry name" value="Carbohydrate-selective porin OprB"/>
    <property type="match status" value="1"/>
</dbReference>
<comment type="similarity">
    <text evidence="1 2">Belongs to the OprB family.</text>
</comment>
<proteinExistence type="inferred from homology"/>
<dbReference type="Proteomes" id="UP000316798">
    <property type="component" value="Chromosome"/>
</dbReference>
<dbReference type="GO" id="GO:0008643">
    <property type="term" value="P:carbohydrate transport"/>
    <property type="evidence" value="ECO:0007669"/>
    <property type="project" value="InterPro"/>
</dbReference>
<evidence type="ECO:0000313" key="4">
    <source>
        <dbReference type="Proteomes" id="UP000316798"/>
    </source>
</evidence>
<keyword evidence="4" id="KW-1185">Reference proteome</keyword>
<name>A0A515D754_9BURK</name>
<dbReference type="InterPro" id="IPR038673">
    <property type="entry name" value="OprB_sf"/>
</dbReference>
<sequence>MNLAFRKFFAAASLLALPYGAMAASASPPDTTAESWSIHGQLTNTTQWHPAFQAPYSGANSLSPHSDSAESTDMTLFVGARLWQGGALYLNPEINQGFGLSDTTGVAGFPSGEASRVGANTPYARLPRAFIRQVIDLGGAAVSMQAGANQLGGSQTADNLTVTVGKFSVVDIFDTNSYAHDARADFLNWSVVDGGAFDYAADAWGYTVGAAVEWTQSWWTLRTGLFDLSTVPNGEQLDPHFKQYEWVGELEARHQIFGRPGKVKLLGFVNRGEMGSYANALSLAQQTGARPDTSLVRRFASRAGAVLNIEQEVAPDLGVFARASVNNGSREAYEFTDINRSLSGGFSLNGDRWGRHDDTVGVAAVVNGLSGAARAYFAAGGLGLLIGDGQLHYGTERITEMYYSWQVQKHLAVTLDVQHVVNPAYNRDRGPVSLVALRVHAEF</sequence>
<evidence type="ECO:0000313" key="3">
    <source>
        <dbReference type="EMBL" id="QDL36207.1"/>
    </source>
</evidence>
<reference evidence="3 4" key="1">
    <citation type="submission" date="2019-01" db="EMBL/GenBank/DDBJ databases">
        <title>Genomic insights into a novel species Rhodoferax sp.</title>
        <authorList>
            <person name="Jin L."/>
        </authorList>
    </citation>
    <scope>NUCLEOTIDE SEQUENCE [LARGE SCALE GENOMIC DNA]</scope>
    <source>
        <strain evidence="3 4">CHu59-6-5</strain>
    </source>
</reference>
<dbReference type="GO" id="GO:0015288">
    <property type="term" value="F:porin activity"/>
    <property type="evidence" value="ECO:0007669"/>
    <property type="project" value="InterPro"/>
</dbReference>
<organism evidence="3 4">
    <name type="scientific">Rhodoferax sediminis</name>
    <dbReference type="NCBI Taxonomy" id="2509614"/>
    <lineage>
        <taxon>Bacteria</taxon>
        <taxon>Pseudomonadati</taxon>
        <taxon>Pseudomonadota</taxon>
        <taxon>Betaproteobacteria</taxon>
        <taxon>Burkholderiales</taxon>
        <taxon>Comamonadaceae</taxon>
        <taxon>Rhodoferax</taxon>
    </lineage>
</organism>
<dbReference type="InterPro" id="IPR007049">
    <property type="entry name" value="Carb-sel_porin_OprB"/>
</dbReference>
<feature type="signal peptide" evidence="2">
    <location>
        <begin position="1"/>
        <end position="23"/>
    </location>
</feature>
<evidence type="ECO:0000256" key="2">
    <source>
        <dbReference type="RuleBase" id="RU363072"/>
    </source>
</evidence>
<dbReference type="RefSeq" id="WP_142817386.1">
    <property type="nucleotide sequence ID" value="NZ_CP035503.1"/>
</dbReference>
<dbReference type="KEGG" id="rhf:EUB48_02020"/>
<gene>
    <name evidence="3" type="ORF">EUB48_02020</name>
</gene>
<dbReference type="Pfam" id="PF04966">
    <property type="entry name" value="OprB"/>
    <property type="match status" value="1"/>
</dbReference>